<feature type="compositionally biased region" description="Basic residues" evidence="1">
    <location>
        <begin position="948"/>
        <end position="959"/>
    </location>
</feature>
<feature type="non-terminal residue" evidence="4">
    <location>
        <position position="1139"/>
    </location>
</feature>
<dbReference type="Gene3D" id="1.10.10.60">
    <property type="entry name" value="Homeodomain-like"/>
    <property type="match status" value="1"/>
</dbReference>
<evidence type="ECO:0000256" key="1">
    <source>
        <dbReference type="SAM" id="MobiDB-lite"/>
    </source>
</evidence>
<dbReference type="InterPro" id="IPR001005">
    <property type="entry name" value="SANT/Myb"/>
</dbReference>
<feature type="compositionally biased region" description="Polar residues" evidence="1">
    <location>
        <begin position="580"/>
        <end position="595"/>
    </location>
</feature>
<feature type="region of interest" description="Disordered" evidence="1">
    <location>
        <begin position="1119"/>
        <end position="1139"/>
    </location>
</feature>
<feature type="compositionally biased region" description="Low complexity" evidence="1">
    <location>
        <begin position="711"/>
        <end position="722"/>
    </location>
</feature>
<organism evidence="4 5">
    <name type="scientific">Triplophysa rosa</name>
    <name type="common">Cave loach</name>
    <dbReference type="NCBI Taxonomy" id="992332"/>
    <lineage>
        <taxon>Eukaryota</taxon>
        <taxon>Metazoa</taxon>
        <taxon>Chordata</taxon>
        <taxon>Craniata</taxon>
        <taxon>Vertebrata</taxon>
        <taxon>Euteleostomi</taxon>
        <taxon>Actinopterygii</taxon>
        <taxon>Neopterygii</taxon>
        <taxon>Teleostei</taxon>
        <taxon>Ostariophysi</taxon>
        <taxon>Cypriniformes</taxon>
        <taxon>Nemacheilidae</taxon>
        <taxon>Triplophysa</taxon>
    </lineage>
</organism>
<feature type="compositionally biased region" description="Polar residues" evidence="1">
    <location>
        <begin position="467"/>
        <end position="490"/>
    </location>
</feature>
<protein>
    <submittedName>
        <fullName evidence="4">Mis18-binding protein 1</fullName>
    </submittedName>
</protein>
<reference evidence="4" key="1">
    <citation type="submission" date="2021-02" db="EMBL/GenBank/DDBJ databases">
        <title>Comparative genomics reveals that relaxation of natural selection precedes convergent phenotypic evolution of cavefish.</title>
        <authorList>
            <person name="Peng Z."/>
        </authorList>
    </citation>
    <scope>NUCLEOTIDE SEQUENCE</scope>
    <source>
        <tissue evidence="4">Muscle</tissue>
    </source>
</reference>
<dbReference type="EMBL" id="JAFHDT010000010">
    <property type="protein sequence ID" value="KAI7804630.1"/>
    <property type="molecule type" value="Genomic_DNA"/>
</dbReference>
<dbReference type="Proteomes" id="UP001059041">
    <property type="component" value="Linkage Group LG10"/>
</dbReference>
<dbReference type="Pfam" id="PF00249">
    <property type="entry name" value="Myb_DNA-binding"/>
    <property type="match status" value="1"/>
</dbReference>
<feature type="compositionally biased region" description="Basic residues" evidence="1">
    <location>
        <begin position="783"/>
        <end position="792"/>
    </location>
</feature>
<gene>
    <name evidence="4" type="ORF">IRJ41_015167</name>
</gene>
<evidence type="ECO:0000259" key="3">
    <source>
        <dbReference type="PROSITE" id="PS51293"/>
    </source>
</evidence>
<dbReference type="SUPFAM" id="SSF46689">
    <property type="entry name" value="Homeodomain-like"/>
    <property type="match status" value="1"/>
</dbReference>
<dbReference type="PROSITE" id="PS50090">
    <property type="entry name" value="MYB_LIKE"/>
    <property type="match status" value="1"/>
</dbReference>
<dbReference type="InterPro" id="IPR015216">
    <property type="entry name" value="SANTA"/>
</dbReference>
<evidence type="ECO:0000313" key="5">
    <source>
        <dbReference type="Proteomes" id="UP001059041"/>
    </source>
</evidence>
<dbReference type="AlphaFoldDB" id="A0A9W7WM39"/>
<dbReference type="InterPro" id="IPR017884">
    <property type="entry name" value="SANT_dom"/>
</dbReference>
<dbReference type="SMART" id="SM00717">
    <property type="entry name" value="SANT"/>
    <property type="match status" value="1"/>
</dbReference>
<dbReference type="CDD" id="cd00167">
    <property type="entry name" value="SANT"/>
    <property type="match status" value="1"/>
</dbReference>
<comment type="caution">
    <text evidence="4">The sequence shown here is derived from an EMBL/GenBank/DDBJ whole genome shotgun (WGS) entry which is preliminary data.</text>
</comment>
<dbReference type="PANTHER" id="PTHR16124:SF3">
    <property type="entry name" value="MIS18-BINDING PROTEIN 1"/>
    <property type="match status" value="1"/>
</dbReference>
<dbReference type="Pfam" id="PF09133">
    <property type="entry name" value="SANTA"/>
    <property type="match status" value="1"/>
</dbReference>
<dbReference type="InterPro" id="IPR039110">
    <property type="entry name" value="KNL2-like"/>
</dbReference>
<feature type="compositionally biased region" description="Basic and acidic residues" evidence="1">
    <location>
        <begin position="829"/>
        <end position="853"/>
    </location>
</feature>
<evidence type="ECO:0000259" key="2">
    <source>
        <dbReference type="PROSITE" id="PS50090"/>
    </source>
</evidence>
<feature type="compositionally biased region" description="Polar residues" evidence="1">
    <location>
        <begin position="442"/>
        <end position="459"/>
    </location>
</feature>
<feature type="domain" description="SANT" evidence="3">
    <location>
        <begin position="896"/>
        <end position="951"/>
    </location>
</feature>
<accession>A0A9W7WM39</accession>
<keyword evidence="5" id="KW-1185">Reference proteome</keyword>
<feature type="region of interest" description="Disordered" evidence="1">
    <location>
        <begin position="440"/>
        <end position="490"/>
    </location>
</feature>
<feature type="compositionally biased region" description="Polar residues" evidence="1">
    <location>
        <begin position="604"/>
        <end position="615"/>
    </location>
</feature>
<feature type="compositionally biased region" description="Basic and acidic residues" evidence="1">
    <location>
        <begin position="871"/>
        <end position="885"/>
    </location>
</feature>
<feature type="region of interest" description="Disordered" evidence="1">
    <location>
        <begin position="942"/>
        <end position="967"/>
    </location>
</feature>
<feature type="region of interest" description="Disordered" evidence="1">
    <location>
        <begin position="150"/>
        <end position="173"/>
    </location>
</feature>
<feature type="compositionally biased region" description="Basic and acidic residues" evidence="1">
    <location>
        <begin position="632"/>
        <end position="643"/>
    </location>
</feature>
<feature type="compositionally biased region" description="Acidic residues" evidence="1">
    <location>
        <begin position="1127"/>
        <end position="1139"/>
    </location>
</feature>
<proteinExistence type="predicted"/>
<evidence type="ECO:0000313" key="4">
    <source>
        <dbReference type="EMBL" id="KAI7804630.1"/>
    </source>
</evidence>
<feature type="compositionally biased region" description="Basic and acidic residues" evidence="1">
    <location>
        <begin position="771"/>
        <end position="782"/>
    </location>
</feature>
<name>A0A9W7WM39_TRIRA</name>
<feature type="domain" description="Myb-like" evidence="2">
    <location>
        <begin position="893"/>
        <end position="947"/>
    </location>
</feature>
<feature type="compositionally biased region" description="Polar residues" evidence="1">
    <location>
        <begin position="723"/>
        <end position="734"/>
    </location>
</feature>
<feature type="region of interest" description="Disordered" evidence="1">
    <location>
        <begin position="573"/>
        <end position="890"/>
    </location>
</feature>
<dbReference type="InterPro" id="IPR009057">
    <property type="entry name" value="Homeodomain-like_sf"/>
</dbReference>
<dbReference type="PANTHER" id="PTHR16124">
    <property type="entry name" value="MIS18-BINDING PROTEIN 1"/>
    <property type="match status" value="1"/>
</dbReference>
<dbReference type="GO" id="GO:0000775">
    <property type="term" value="C:chromosome, centromeric region"/>
    <property type="evidence" value="ECO:0007669"/>
    <property type="project" value="TreeGrafter"/>
</dbReference>
<dbReference type="PROSITE" id="PS51293">
    <property type="entry name" value="SANT"/>
    <property type="match status" value="1"/>
</dbReference>
<sequence>HHLLDNHFTVPQAPKAANMITPVKTLPETGHHWAKGVTRSGRKLSNRDVLVMNSTTQNPEENSPNIPCELSSINAAEMALPDKADLMLKKPTDTPAKIFARMKAKVHKDNAVSHGVASDHEMCKSIPPISKTQNPQMDNTNQETYVLALSPPQSPTGASQDEEMVPDSDRQDDKSFSEAYVLLEKKPQEVFTELQSKRKQMPEMNLYNRHQQPTVLLERVVLDETLAQLQQKPMHFASGSKDVKGGCVVFGEKSIVTDSTIQDNEEGFQMDVSSSPESHVLGQFESQSECTEYDPPHNLLDDPLLQLSPRVLIPRKKVPVYQSKQQARQMDVVPHEGFDVEGIHLRDWVLKLLNKDLVVDGIRVDTTVPWHSSFITERIASNVLKTSSGRTYVLIGKMAKHPNSPFPSWFLKKFLFGIPKMWREYLNTFLNDHAGFQKTIKDNNNVNHSKARNQQTTKKSTPKHSKLQNTKTSPITPTDSVLQGSAKVSRSGRTIKPPLEYWKGGRIVMDSGMNVTIHEDYSTSALPTPKKPITPATLQTMNKSLMPETFERGKHNTFSSEDEMSVPVRKIKLRSKSQKKVPSQNNPLPAQSTMPLKTARAKKGSQTVAPNSSHTAKLKATEYSRPQRTSMRKKELGSREEISARSGSEMPKNYMDNNEANALFGQNAHCSPGEEMSSDEQGQKAKRNSRTSQKQKQGELRSNPHASLHTSSLRRSSRIGSRVQNSTDSNSSFASPDPPKRSRGKGSADRKRITKPKKADVLTSLPQNSTSHEEENEHDLVKRLRRPTKVLRKYSNFVEFASDSDDHEDRGQQGQTAKLMSKRTRQKKVSLDKREPKTKGHLASFEDVHSKQSEDEESVQHNVTNNRRTKKSEVGRATQTEHKPQTEQINTDEQDALDGKWTEEELQKLHEAVNSLPKHQSGYWVNVAYVVGTRSADECQEQYNAHQKSNRRSRKRAQKKPAATEEPGKEIVEITAKTGTLKRRQQIRYFLEHMPKDDHDDVFAGSPMQNKQIKLPVFSANGDEEDFSQLQDPQTPSSSMALAVKTPQCLHISPGMLGSINKNNMDKYIFHLQKNRKGHKQGKKAAPMLTPTPADRKTLKRCVAEDEDFVVWNMLSDKDIPSSRADDSDEEDDYFMEYC</sequence>